<feature type="region of interest" description="Disordered" evidence="1">
    <location>
        <begin position="1"/>
        <end position="35"/>
    </location>
</feature>
<proteinExistence type="predicted"/>
<sequence>MSDSDDYPQELQAPNSDLLQEIASNSSGGRRKSIRLAGRYEPITDKADLLITQLQDHGIMPAPGLLTSQLRELADSSSIQPGPSSHHELDPSTPADFSAAPRSRSQKDQEISCIQDPGIKAK</sequence>
<evidence type="ECO:0000256" key="1">
    <source>
        <dbReference type="SAM" id="MobiDB-lite"/>
    </source>
</evidence>
<dbReference type="AlphaFoldDB" id="A0A9N7UI95"/>
<reference evidence="2" key="1">
    <citation type="submission" date="2020-03" db="EMBL/GenBank/DDBJ databases">
        <authorList>
            <person name="Weist P."/>
        </authorList>
    </citation>
    <scope>NUCLEOTIDE SEQUENCE</scope>
</reference>
<accession>A0A9N7UI95</accession>
<dbReference type="EMBL" id="CADEAL010001455">
    <property type="protein sequence ID" value="CAB1432608.1"/>
    <property type="molecule type" value="Genomic_DNA"/>
</dbReference>
<feature type="region of interest" description="Disordered" evidence="1">
    <location>
        <begin position="73"/>
        <end position="122"/>
    </location>
</feature>
<protein>
    <submittedName>
        <fullName evidence="2">Uncharacterized protein</fullName>
    </submittedName>
</protein>
<gene>
    <name evidence="2" type="ORF">PLEPLA_LOCUS20690</name>
</gene>
<organism evidence="2 3">
    <name type="scientific">Pleuronectes platessa</name>
    <name type="common">European plaice</name>
    <dbReference type="NCBI Taxonomy" id="8262"/>
    <lineage>
        <taxon>Eukaryota</taxon>
        <taxon>Metazoa</taxon>
        <taxon>Chordata</taxon>
        <taxon>Craniata</taxon>
        <taxon>Vertebrata</taxon>
        <taxon>Euteleostomi</taxon>
        <taxon>Actinopterygii</taxon>
        <taxon>Neopterygii</taxon>
        <taxon>Teleostei</taxon>
        <taxon>Neoteleostei</taxon>
        <taxon>Acanthomorphata</taxon>
        <taxon>Carangaria</taxon>
        <taxon>Pleuronectiformes</taxon>
        <taxon>Pleuronectoidei</taxon>
        <taxon>Pleuronectidae</taxon>
        <taxon>Pleuronectes</taxon>
    </lineage>
</organism>
<feature type="compositionally biased region" description="Polar residues" evidence="1">
    <location>
        <begin position="73"/>
        <end position="83"/>
    </location>
</feature>
<evidence type="ECO:0000313" key="3">
    <source>
        <dbReference type="Proteomes" id="UP001153269"/>
    </source>
</evidence>
<keyword evidence="3" id="KW-1185">Reference proteome</keyword>
<feature type="compositionally biased region" description="Polar residues" evidence="1">
    <location>
        <begin position="12"/>
        <end position="28"/>
    </location>
</feature>
<name>A0A9N7UI95_PLEPL</name>
<dbReference type="Proteomes" id="UP001153269">
    <property type="component" value="Unassembled WGS sequence"/>
</dbReference>
<evidence type="ECO:0000313" key="2">
    <source>
        <dbReference type="EMBL" id="CAB1432608.1"/>
    </source>
</evidence>
<comment type="caution">
    <text evidence="2">The sequence shown here is derived from an EMBL/GenBank/DDBJ whole genome shotgun (WGS) entry which is preliminary data.</text>
</comment>